<feature type="region of interest" description="Disordered" evidence="8">
    <location>
        <begin position="546"/>
        <end position="582"/>
    </location>
</feature>
<protein>
    <recommendedName>
        <fullName evidence="2">protein S-acyltransferase</fullName>
        <ecNumber evidence="2">2.3.1.225</ecNumber>
    </recommendedName>
</protein>
<dbReference type="PANTHER" id="PTHR22883">
    <property type="entry name" value="ZINC FINGER DHHC DOMAIN CONTAINING PROTEIN"/>
    <property type="match status" value="1"/>
</dbReference>
<name>A0A340YIS6_LIPVE</name>
<feature type="compositionally biased region" description="Polar residues" evidence="8">
    <location>
        <begin position="880"/>
        <end position="890"/>
    </location>
</feature>
<feature type="region of interest" description="Disordered" evidence="8">
    <location>
        <begin position="688"/>
        <end position="753"/>
    </location>
</feature>
<dbReference type="AlphaFoldDB" id="A0A340YIS6"/>
<keyword evidence="3" id="KW-0808">Transferase</keyword>
<feature type="region of interest" description="Disordered" evidence="8">
    <location>
        <begin position="828"/>
        <end position="902"/>
    </location>
</feature>
<dbReference type="GO" id="GO:0006612">
    <property type="term" value="P:protein targeting to membrane"/>
    <property type="evidence" value="ECO:0007669"/>
    <property type="project" value="TreeGrafter"/>
</dbReference>
<dbReference type="InterPro" id="IPR001594">
    <property type="entry name" value="Palmitoyltrfase_DHHC"/>
</dbReference>
<gene>
    <name evidence="12" type="primary">LOC103069636</name>
</gene>
<dbReference type="EC" id="2.3.1.225" evidence="2"/>
<feature type="region of interest" description="Disordered" evidence="8">
    <location>
        <begin position="1"/>
        <end position="61"/>
    </location>
</feature>
<organism evidence="11 12">
    <name type="scientific">Lipotes vexillifer</name>
    <name type="common">Yangtze river dolphin</name>
    <dbReference type="NCBI Taxonomy" id="118797"/>
    <lineage>
        <taxon>Eukaryota</taxon>
        <taxon>Metazoa</taxon>
        <taxon>Chordata</taxon>
        <taxon>Craniata</taxon>
        <taxon>Vertebrata</taxon>
        <taxon>Euteleostomi</taxon>
        <taxon>Mammalia</taxon>
        <taxon>Eutheria</taxon>
        <taxon>Laurasiatheria</taxon>
        <taxon>Artiodactyla</taxon>
        <taxon>Whippomorpha</taxon>
        <taxon>Cetacea</taxon>
        <taxon>Odontoceti</taxon>
        <taxon>Lipotidae</taxon>
        <taxon>Lipotes</taxon>
    </lineage>
</organism>
<feature type="compositionally biased region" description="Pro residues" evidence="8">
    <location>
        <begin position="1013"/>
        <end position="1029"/>
    </location>
</feature>
<accession>A0A340YIS6</accession>
<feature type="compositionally biased region" description="Basic and acidic residues" evidence="8">
    <location>
        <begin position="922"/>
        <end position="932"/>
    </location>
</feature>
<feature type="transmembrane region" description="Helical" evidence="9">
    <location>
        <begin position="322"/>
        <end position="352"/>
    </location>
</feature>
<evidence type="ECO:0000256" key="3">
    <source>
        <dbReference type="ARBA" id="ARBA00022679"/>
    </source>
</evidence>
<dbReference type="Proteomes" id="UP000265300">
    <property type="component" value="Unplaced"/>
</dbReference>
<dbReference type="GO" id="GO:0019706">
    <property type="term" value="F:protein-cysteine S-palmitoyltransferase activity"/>
    <property type="evidence" value="ECO:0007669"/>
    <property type="project" value="UniProtKB-EC"/>
</dbReference>
<dbReference type="PROSITE" id="PS50216">
    <property type="entry name" value="DHHC"/>
    <property type="match status" value="1"/>
</dbReference>
<dbReference type="InterPro" id="IPR039859">
    <property type="entry name" value="PFA4/ZDH16/20/ERF2-like"/>
</dbReference>
<comment type="subcellular location">
    <subcellularLocation>
        <location evidence="1">Membrane</location>
        <topology evidence="1">Multi-pass membrane protein</topology>
    </subcellularLocation>
</comment>
<evidence type="ECO:0000259" key="10">
    <source>
        <dbReference type="Pfam" id="PF01529"/>
    </source>
</evidence>
<feature type="region of interest" description="Disordered" evidence="8">
    <location>
        <begin position="922"/>
        <end position="1091"/>
    </location>
</feature>
<dbReference type="GeneID" id="103069636"/>
<evidence type="ECO:0000313" key="12">
    <source>
        <dbReference type="RefSeq" id="XP_007471989.1"/>
    </source>
</evidence>
<keyword evidence="6 9" id="KW-0472">Membrane</keyword>
<evidence type="ECO:0000256" key="6">
    <source>
        <dbReference type="ARBA" id="ARBA00023136"/>
    </source>
</evidence>
<dbReference type="GO" id="GO:0005783">
    <property type="term" value="C:endoplasmic reticulum"/>
    <property type="evidence" value="ECO:0007669"/>
    <property type="project" value="TreeGrafter"/>
</dbReference>
<feature type="compositionally biased region" description="Basic and acidic residues" evidence="8">
    <location>
        <begin position="546"/>
        <end position="556"/>
    </location>
</feature>
<keyword evidence="11" id="KW-1185">Reference proteome</keyword>
<evidence type="ECO:0000256" key="9">
    <source>
        <dbReference type="SAM" id="Phobius"/>
    </source>
</evidence>
<feature type="transmembrane region" description="Helical" evidence="9">
    <location>
        <begin position="195"/>
        <end position="219"/>
    </location>
</feature>
<dbReference type="PANTHER" id="PTHR22883:SF22">
    <property type="entry name" value="PALMITOYLTRANSFERASE ZDHHC11-RELATED"/>
    <property type="match status" value="1"/>
</dbReference>
<evidence type="ECO:0000256" key="5">
    <source>
        <dbReference type="ARBA" id="ARBA00022989"/>
    </source>
</evidence>
<dbReference type="KEGG" id="lve:103069636"/>
<keyword evidence="4 9" id="KW-0812">Transmembrane</keyword>
<reference evidence="12" key="1">
    <citation type="submission" date="2025-08" db="UniProtKB">
        <authorList>
            <consortium name="RefSeq"/>
        </authorList>
    </citation>
    <scope>IDENTIFICATION</scope>
</reference>
<dbReference type="Pfam" id="PF01529">
    <property type="entry name" value="DHHC"/>
    <property type="match status" value="1"/>
</dbReference>
<sequence length="1091" mass="116633">MASVAAAAAGDPAPGGVLSGEQPAGRATAVVGAGAGQEGGDSPLGRNSPADPDVPARGLGRKDFGHGCQVCMQEALGQGRGGPGATSRHHAAGLLTGRRVSARPAPGPAHLTGRKGHGSLPPPEGLSLWKEEHRTLETSPLLLQGKFAGFLVDESMAFWARISRFLLPGTTSRRSTKTVPPRRPRVSGWSQPVHYLQIVAWIVFFILVFTTFGIFIPLLPPEWRYIAYSVTGGICLFHLSVHLIALSIDPAEANVRLKKNYSRSVPTFDRSKHAHVIQEQYCHLCEVAVSVKAKHCSTCNKCVSGFDHHCKWLNNCVGSRNYWYFFASVASASAGLLCVAATLLCVFTQYAINPAGLRTDPHYRSVSDQNTWLLLLPLFPVRTSAPVFLGIGALTLLLDLVSLLLLGHLLLFHLHLRAKKLSTFDYIMQNNKRQSSKSLAVKRDVTPQRKVLSQQQEAQGVPANFHAPESVLHHRKARGHLVIKGKPTAIKAHGHQRETRHGGQSRSMKLTEQDSTINIPGESSSGLQSEVEEIPAATVQVLKCDLPQDHPPRELPETPGAQGPAPTESPLQGSFSASRLPVESVPETHALLSSVHGHRKDTWSQKHWDVLRSSQKPWSLESPVINISESCQEVPHAWAMAPHAQAPKGLPVIEEEKYGMKVAPVASPEEATGPGGSTKVTVIIVPEGPEPEDRAAQPEETWALRPTVRPRRPPSDPAVHRPSDPAVHRQTPHPPTGSQAQSRGQPPQPCLCHSPESGPLQAVAVQGTACLTRTAVVTPVLAVLIPANTSLRFVPSPGEAAGSTRLLPLHLDATRPLPPIWVVLGAGAQGPEPEWTKDQGAVSSPTEGALVQQPEPEDGSSDSHTRMEPAIPSYHEGDSPSLNLRLSNQPPGEGGDAPCLRAHPSWRRAGLAERRRQVYREKREEATLEEALRSAAFTQVTRGGPGRTQEDGPPPAGVGARVGAPPPAPGKASQLRTAPRVRHGPASPLLAHPSQALASPSRCPPNSRGAAPLPAPPCSPPWGPSPATPDPSVGPSVSAERPAPGRPQPGGPSSRPSVDPRPGSRRARWDRTGDNPPRGAVGPWGQRRPAL</sequence>
<dbReference type="InParanoid" id="A0A340YIS6"/>
<proteinExistence type="predicted"/>
<dbReference type="STRING" id="118797.A0A340YIS6"/>
<dbReference type="OrthoDB" id="9909019at2759"/>
<evidence type="ECO:0000256" key="8">
    <source>
        <dbReference type="SAM" id="MobiDB-lite"/>
    </source>
</evidence>
<feature type="transmembrane region" description="Helical" evidence="9">
    <location>
        <begin position="225"/>
        <end position="248"/>
    </location>
</feature>
<dbReference type="GO" id="GO:0016020">
    <property type="term" value="C:membrane"/>
    <property type="evidence" value="ECO:0007669"/>
    <property type="project" value="UniProtKB-SubCell"/>
</dbReference>
<feature type="region of interest" description="Disordered" evidence="8">
    <location>
        <begin position="492"/>
        <end position="529"/>
    </location>
</feature>
<evidence type="ECO:0000256" key="4">
    <source>
        <dbReference type="ARBA" id="ARBA00022692"/>
    </source>
</evidence>
<keyword evidence="5 9" id="KW-1133">Transmembrane helix</keyword>
<feature type="compositionally biased region" description="Polar residues" evidence="8">
    <location>
        <begin position="502"/>
        <end position="528"/>
    </location>
</feature>
<feature type="compositionally biased region" description="Low complexity" evidence="8">
    <location>
        <begin position="1"/>
        <end position="16"/>
    </location>
</feature>
<dbReference type="GO" id="GO:0005794">
    <property type="term" value="C:Golgi apparatus"/>
    <property type="evidence" value="ECO:0007669"/>
    <property type="project" value="TreeGrafter"/>
</dbReference>
<feature type="compositionally biased region" description="Basic and acidic residues" evidence="8">
    <location>
        <begin position="718"/>
        <end position="727"/>
    </location>
</feature>
<keyword evidence="7" id="KW-0012">Acyltransferase</keyword>
<evidence type="ECO:0000256" key="7">
    <source>
        <dbReference type="ARBA" id="ARBA00023315"/>
    </source>
</evidence>
<feature type="transmembrane region" description="Helical" evidence="9">
    <location>
        <begin position="387"/>
        <end position="412"/>
    </location>
</feature>
<dbReference type="RefSeq" id="XP_007471989.1">
    <property type="nucleotide sequence ID" value="XM_007471927.1"/>
</dbReference>
<feature type="domain" description="Palmitoyltransferase DHHC" evidence="10">
    <location>
        <begin position="277"/>
        <end position="429"/>
    </location>
</feature>
<evidence type="ECO:0000313" key="11">
    <source>
        <dbReference type="Proteomes" id="UP000265300"/>
    </source>
</evidence>
<feature type="compositionally biased region" description="Polar residues" evidence="8">
    <location>
        <begin position="736"/>
        <end position="745"/>
    </location>
</feature>
<evidence type="ECO:0000256" key="2">
    <source>
        <dbReference type="ARBA" id="ARBA00012210"/>
    </source>
</evidence>
<feature type="region of interest" description="Disordered" evidence="8">
    <location>
        <begin position="100"/>
        <end position="121"/>
    </location>
</feature>
<evidence type="ECO:0000256" key="1">
    <source>
        <dbReference type="ARBA" id="ARBA00004141"/>
    </source>
</evidence>